<dbReference type="EnsemblMetazoa" id="XM_038199097.1">
    <property type="protein sequence ID" value="XP_038055025.1"/>
    <property type="gene ID" value="LOC119727231"/>
</dbReference>
<keyword evidence="1" id="KW-0812">Transmembrane</keyword>
<keyword evidence="1" id="KW-0472">Membrane</keyword>
<protein>
    <submittedName>
        <fullName evidence="3">Uncharacterized protein</fullName>
    </submittedName>
</protein>
<organism evidence="3 4">
    <name type="scientific">Patiria miniata</name>
    <name type="common">Bat star</name>
    <name type="synonym">Asterina miniata</name>
    <dbReference type="NCBI Taxonomy" id="46514"/>
    <lineage>
        <taxon>Eukaryota</taxon>
        <taxon>Metazoa</taxon>
        <taxon>Echinodermata</taxon>
        <taxon>Eleutherozoa</taxon>
        <taxon>Asterozoa</taxon>
        <taxon>Asteroidea</taxon>
        <taxon>Valvatacea</taxon>
        <taxon>Valvatida</taxon>
        <taxon>Asterinidae</taxon>
        <taxon>Patiria</taxon>
    </lineage>
</organism>
<sequence length="208" mass="23258">MAPSGRIFLFIVLVLVIHLTEPKDGYSAFARSRSRRSSTRRTTYYRSHTTYSYTGYGSSGGYGTGLTWWQICLIIGGILFGFLVLYCSIRACRRLEPESDTPGIHTTRDQIQLRDHQIIQHSPTTNYQPIPCSDGREIPPPPVIMHNQPAPAPYGVQPQLQQLPGPMATAPPPCYDDALDIAEEPIAEGAVDRWEDQPEVNRKDFGVI</sequence>
<reference evidence="3" key="1">
    <citation type="submission" date="2022-11" db="UniProtKB">
        <authorList>
            <consortium name="EnsemblMetazoa"/>
        </authorList>
    </citation>
    <scope>IDENTIFICATION</scope>
</reference>
<feature type="transmembrane region" description="Helical" evidence="1">
    <location>
        <begin position="68"/>
        <end position="89"/>
    </location>
</feature>
<evidence type="ECO:0000256" key="1">
    <source>
        <dbReference type="SAM" id="Phobius"/>
    </source>
</evidence>
<keyword evidence="4" id="KW-1185">Reference proteome</keyword>
<feature type="chain" id="PRO_5036723062" evidence="2">
    <location>
        <begin position="23"/>
        <end position="208"/>
    </location>
</feature>
<accession>A0A913ZUT8</accession>
<dbReference type="Proteomes" id="UP000887568">
    <property type="component" value="Unplaced"/>
</dbReference>
<evidence type="ECO:0000256" key="2">
    <source>
        <dbReference type="SAM" id="SignalP"/>
    </source>
</evidence>
<evidence type="ECO:0000313" key="3">
    <source>
        <dbReference type="EnsemblMetazoa" id="XP_038055025.1"/>
    </source>
</evidence>
<dbReference type="OMA" id="YCSIRAC"/>
<feature type="signal peptide" evidence="2">
    <location>
        <begin position="1"/>
        <end position="22"/>
    </location>
</feature>
<keyword evidence="1" id="KW-1133">Transmembrane helix</keyword>
<dbReference type="GeneID" id="119727231"/>
<name>A0A913ZUT8_PATMI</name>
<dbReference type="RefSeq" id="XP_038055025.1">
    <property type="nucleotide sequence ID" value="XM_038199097.1"/>
</dbReference>
<evidence type="ECO:0000313" key="4">
    <source>
        <dbReference type="Proteomes" id="UP000887568"/>
    </source>
</evidence>
<keyword evidence="2" id="KW-0732">Signal</keyword>
<proteinExistence type="predicted"/>
<dbReference type="AlphaFoldDB" id="A0A913ZUT8"/>